<evidence type="ECO:0000256" key="5">
    <source>
        <dbReference type="ARBA" id="ARBA00022840"/>
    </source>
</evidence>
<keyword evidence="4 8" id="KW-0418">Kinase</keyword>
<dbReference type="InterPro" id="IPR038286">
    <property type="entry name" value="IPK_sf"/>
</dbReference>
<dbReference type="PANTHER" id="PTHR12400:SF51">
    <property type="entry name" value="INOSITOL POLYPHOSPHATE MULTIKINASE"/>
    <property type="match status" value="1"/>
</dbReference>
<dbReference type="GO" id="GO:0005737">
    <property type="term" value="C:cytoplasm"/>
    <property type="evidence" value="ECO:0007669"/>
    <property type="project" value="TreeGrafter"/>
</dbReference>
<name>A0A504YZ66_FASGI</name>
<keyword evidence="3" id="KW-0547">Nucleotide-binding</keyword>
<accession>A0A504YZ66</accession>
<dbReference type="STRING" id="46835.A0A504YZ66"/>
<dbReference type="AlphaFoldDB" id="A0A504YZ66"/>
<keyword evidence="10" id="KW-1185">Reference proteome</keyword>
<comment type="catalytic activity">
    <reaction evidence="7">
        <text>1D-myo-inositol 1,3,4,6-tetrakisphosphate + ATP = 1D-myo-inositol 1,3,4,5,6-pentakisphosphate + ADP + H(+)</text>
        <dbReference type="Rhea" id="RHEA:12717"/>
        <dbReference type="ChEBI" id="CHEBI:15378"/>
        <dbReference type="ChEBI" id="CHEBI:30616"/>
        <dbReference type="ChEBI" id="CHEBI:57660"/>
        <dbReference type="ChEBI" id="CHEBI:57733"/>
        <dbReference type="ChEBI" id="CHEBI:456216"/>
        <dbReference type="EC" id="2.7.1.140"/>
    </reaction>
</comment>
<keyword evidence="2 8" id="KW-0808">Transferase</keyword>
<sequence length="307" mass="34313">MLTLHSCDLVPMNGDSHLLQAPLMPSGLASYAYQVAGHTQNAKTSCELLHCPQRKMVYKYMLEGVRGKKEMTFYESVNSKSAPEPLRLLRPFLPAYHGVVRSTDGESTYLALSDLLASFKQPNVCDIKLGTASYRADASAEKKAYEDSKYRWQRNVGFIFSGAQIYDSMTGQYTRLPKILLRSFTPQQIQTVVLTTFLGEDPHRSRQLACLYAEKLSSLWHWFTTCGSQCVTFCRSSVLLAHDTDRTTVENRNAVVVALIDFTDWNPVPATETPRTQTVDADLAEGFARGLTSLAQMFKRIAGDITA</sequence>
<organism evidence="9 10">
    <name type="scientific">Fasciola gigantica</name>
    <name type="common">Giant liver fluke</name>
    <dbReference type="NCBI Taxonomy" id="46835"/>
    <lineage>
        <taxon>Eukaryota</taxon>
        <taxon>Metazoa</taxon>
        <taxon>Spiralia</taxon>
        <taxon>Lophotrochozoa</taxon>
        <taxon>Platyhelminthes</taxon>
        <taxon>Trematoda</taxon>
        <taxon>Digenea</taxon>
        <taxon>Plagiorchiida</taxon>
        <taxon>Echinostomata</taxon>
        <taxon>Echinostomatoidea</taxon>
        <taxon>Fasciolidae</taxon>
        <taxon>Fasciola</taxon>
    </lineage>
</organism>
<proteinExistence type="inferred from homology"/>
<keyword evidence="5" id="KW-0067">ATP-binding</keyword>
<evidence type="ECO:0000256" key="7">
    <source>
        <dbReference type="ARBA" id="ARBA00036525"/>
    </source>
</evidence>
<evidence type="ECO:0000256" key="8">
    <source>
        <dbReference type="RuleBase" id="RU363090"/>
    </source>
</evidence>
<comment type="catalytic activity">
    <reaction evidence="6">
        <text>1D-myo-inositol 1,4,5-trisphosphate + 2 ATP = 1D-myo-inositol 1,3,4,5,6-pentakisphosphate + 2 ADP + 2 H(+)</text>
        <dbReference type="Rhea" id="RHEA:32359"/>
        <dbReference type="ChEBI" id="CHEBI:15378"/>
        <dbReference type="ChEBI" id="CHEBI:30616"/>
        <dbReference type="ChEBI" id="CHEBI:57733"/>
        <dbReference type="ChEBI" id="CHEBI:203600"/>
        <dbReference type="ChEBI" id="CHEBI:456216"/>
        <dbReference type="EC" id="2.7.1.151"/>
    </reaction>
</comment>
<dbReference type="Gene3D" id="3.30.470.160">
    <property type="entry name" value="Inositol polyphosphate kinase"/>
    <property type="match status" value="1"/>
</dbReference>
<evidence type="ECO:0000256" key="2">
    <source>
        <dbReference type="ARBA" id="ARBA00022679"/>
    </source>
</evidence>
<dbReference type="GO" id="GO:0005634">
    <property type="term" value="C:nucleus"/>
    <property type="evidence" value="ECO:0007669"/>
    <property type="project" value="TreeGrafter"/>
</dbReference>
<dbReference type="InterPro" id="IPR005522">
    <property type="entry name" value="IPK"/>
</dbReference>
<comment type="caution">
    <text evidence="9">The sequence shown here is derived from an EMBL/GenBank/DDBJ whole genome shotgun (WGS) entry which is preliminary data.</text>
</comment>
<dbReference type="SUPFAM" id="SSF56104">
    <property type="entry name" value="SAICAR synthase-like"/>
    <property type="match status" value="1"/>
</dbReference>
<dbReference type="OrthoDB" id="5958943at2759"/>
<dbReference type="GO" id="GO:0032958">
    <property type="term" value="P:inositol phosphate biosynthetic process"/>
    <property type="evidence" value="ECO:0007669"/>
    <property type="project" value="InterPro"/>
</dbReference>
<evidence type="ECO:0000256" key="4">
    <source>
        <dbReference type="ARBA" id="ARBA00022777"/>
    </source>
</evidence>
<reference evidence="9 10" key="1">
    <citation type="submission" date="2019-04" db="EMBL/GenBank/DDBJ databases">
        <title>Annotation for the trematode Fasciola gigantica.</title>
        <authorList>
            <person name="Choi Y.-J."/>
        </authorList>
    </citation>
    <scope>NUCLEOTIDE SEQUENCE [LARGE SCALE GENOMIC DNA]</scope>
    <source>
        <strain evidence="9">Uganda_cow_1</strain>
    </source>
</reference>
<gene>
    <name evidence="9" type="ORF">FGIG_02954</name>
</gene>
<dbReference type="EC" id="2.7.-.-" evidence="8"/>
<comment type="similarity">
    <text evidence="1 8">Belongs to the inositol phosphokinase (IPK) family.</text>
</comment>
<dbReference type="GO" id="GO:0008440">
    <property type="term" value="F:inositol-1,4,5-trisphosphate 3-kinase activity"/>
    <property type="evidence" value="ECO:0007669"/>
    <property type="project" value="TreeGrafter"/>
</dbReference>
<protein>
    <recommendedName>
        <fullName evidence="8">Kinase</fullName>
        <ecNumber evidence="8">2.7.-.-</ecNumber>
    </recommendedName>
</protein>
<dbReference type="Pfam" id="PF03770">
    <property type="entry name" value="IPK"/>
    <property type="match status" value="1"/>
</dbReference>
<dbReference type="GO" id="GO:0047326">
    <property type="term" value="F:inositol-1,3,4,6-tetrakisphosphate 5-kinase activity"/>
    <property type="evidence" value="ECO:0007669"/>
    <property type="project" value="RHEA"/>
</dbReference>
<evidence type="ECO:0000256" key="3">
    <source>
        <dbReference type="ARBA" id="ARBA00022741"/>
    </source>
</evidence>
<dbReference type="GO" id="GO:0005524">
    <property type="term" value="F:ATP binding"/>
    <property type="evidence" value="ECO:0007669"/>
    <property type="project" value="UniProtKB-KW"/>
</dbReference>
<dbReference type="PANTHER" id="PTHR12400">
    <property type="entry name" value="INOSITOL POLYPHOSPHATE KINASE"/>
    <property type="match status" value="1"/>
</dbReference>
<dbReference type="Proteomes" id="UP000316759">
    <property type="component" value="Unassembled WGS sequence"/>
</dbReference>
<dbReference type="EMBL" id="SUNJ01002701">
    <property type="protein sequence ID" value="TPP65766.1"/>
    <property type="molecule type" value="Genomic_DNA"/>
</dbReference>
<evidence type="ECO:0000313" key="9">
    <source>
        <dbReference type="EMBL" id="TPP65766.1"/>
    </source>
</evidence>
<evidence type="ECO:0000256" key="6">
    <source>
        <dbReference type="ARBA" id="ARBA00036164"/>
    </source>
</evidence>
<evidence type="ECO:0000256" key="1">
    <source>
        <dbReference type="ARBA" id="ARBA00007374"/>
    </source>
</evidence>
<evidence type="ECO:0000313" key="10">
    <source>
        <dbReference type="Proteomes" id="UP000316759"/>
    </source>
</evidence>